<organism evidence="4 5">
    <name type="scientific">Elaeophora elaphi</name>
    <dbReference type="NCBI Taxonomy" id="1147741"/>
    <lineage>
        <taxon>Eukaryota</taxon>
        <taxon>Metazoa</taxon>
        <taxon>Ecdysozoa</taxon>
        <taxon>Nematoda</taxon>
        <taxon>Chromadorea</taxon>
        <taxon>Rhabditida</taxon>
        <taxon>Spirurina</taxon>
        <taxon>Spiruromorpha</taxon>
        <taxon>Filarioidea</taxon>
        <taxon>Onchocercidae</taxon>
        <taxon>Elaeophora</taxon>
    </lineage>
</organism>
<proteinExistence type="inferred from homology"/>
<dbReference type="AlphaFoldDB" id="A0A0R3S7H4"/>
<name>A0A0R3S7H4_9BILA</name>
<evidence type="ECO:0000256" key="2">
    <source>
        <dbReference type="SAM" id="SignalP"/>
    </source>
</evidence>
<feature type="domain" description="FAM91 C-terminal" evidence="3">
    <location>
        <begin position="3"/>
        <end position="262"/>
    </location>
</feature>
<protein>
    <submittedName>
        <fullName evidence="5">FAM91_C domain-containing protein</fullName>
    </submittedName>
</protein>
<evidence type="ECO:0000256" key="1">
    <source>
        <dbReference type="ARBA" id="ARBA00010319"/>
    </source>
</evidence>
<feature type="signal peptide" evidence="2">
    <location>
        <begin position="1"/>
        <end position="17"/>
    </location>
</feature>
<reference evidence="5" key="1">
    <citation type="submission" date="2017-02" db="UniProtKB">
        <authorList>
            <consortium name="WormBaseParasite"/>
        </authorList>
    </citation>
    <scope>IDENTIFICATION</scope>
</reference>
<evidence type="ECO:0000313" key="5">
    <source>
        <dbReference type="WBParaSite" id="EEL_0001074601-mRNA-1"/>
    </source>
</evidence>
<dbReference type="Pfam" id="PF14648">
    <property type="entry name" value="FAM91_C"/>
    <property type="match status" value="1"/>
</dbReference>
<accession>A0A0R3S7H4</accession>
<dbReference type="WBParaSite" id="EEL_0001074601-mRNA-1">
    <property type="protein sequence ID" value="EEL_0001074601-mRNA-1"/>
    <property type="gene ID" value="EEL_0001074601"/>
</dbReference>
<dbReference type="STRING" id="1147741.A0A0R3S7H4"/>
<dbReference type="InterPro" id="IPR028097">
    <property type="entry name" value="FAM91_C_dom"/>
</dbReference>
<evidence type="ECO:0000313" key="4">
    <source>
        <dbReference type="Proteomes" id="UP000050640"/>
    </source>
</evidence>
<dbReference type="PANTHER" id="PTHR28441">
    <property type="entry name" value="PROTEIN FAM91A1"/>
    <property type="match status" value="1"/>
</dbReference>
<evidence type="ECO:0000259" key="3">
    <source>
        <dbReference type="Pfam" id="PF14648"/>
    </source>
</evidence>
<dbReference type="Proteomes" id="UP000050640">
    <property type="component" value="Unplaced"/>
</dbReference>
<keyword evidence="4" id="KW-1185">Reference proteome</keyword>
<dbReference type="InterPro" id="IPR039199">
    <property type="entry name" value="FAM91"/>
</dbReference>
<sequence>LQVVSSWFRLFLYCTLGDGPVSLYIPKGSRVPIIPCALRRCKHLLITTSSHEPIIVPADNCLVQLNDILQMHAAFVQEYSAVTDDSEIVSVPFPFNESNLTDGHFSLHPSVLKLREKLGLDSLCGYLTLLCKKQTAEYEEQSDKNRKGGCTTISKDPRKITGLRPHLRDDETYADYTLLDCVFGVPLFDENLNRVICQRIKDCELLDPKNSNMVEFANHDLAQSLRKLIGKYQIWGEEPSSVWKMSRWSPPTQTLLFQNGEINIVDDLRVWQVREYSSIELT</sequence>
<keyword evidence="2" id="KW-0732">Signal</keyword>
<feature type="chain" id="PRO_5006448079" evidence="2">
    <location>
        <begin position="18"/>
        <end position="282"/>
    </location>
</feature>
<dbReference type="PANTHER" id="PTHR28441:SF2">
    <property type="entry name" value="PROTEIN FAM91A1"/>
    <property type="match status" value="1"/>
</dbReference>
<comment type="similarity">
    <text evidence="1">Belongs to the FAM91 family.</text>
</comment>